<dbReference type="InterPro" id="IPR036939">
    <property type="entry name" value="Cu2_ascorb_mOase_N_sf"/>
</dbReference>
<dbReference type="InterPro" id="IPR024548">
    <property type="entry name" value="Cu2_monoox_C"/>
</dbReference>
<protein>
    <recommendedName>
        <fullName evidence="2">Copper type II ascorbate-dependent monooxygenase C-terminal domain-containing protein</fullName>
    </recommendedName>
</protein>
<dbReference type="SUPFAM" id="SSF49742">
    <property type="entry name" value="PHM/PNGase F"/>
    <property type="match status" value="2"/>
</dbReference>
<proteinExistence type="predicted"/>
<dbReference type="Proteomes" id="UP000283523">
    <property type="component" value="Unassembled WGS sequence"/>
</dbReference>
<dbReference type="InterPro" id="IPR014784">
    <property type="entry name" value="Cu2_ascorb_mOase-like_C"/>
</dbReference>
<evidence type="ECO:0000259" key="2">
    <source>
        <dbReference type="Pfam" id="PF03712"/>
    </source>
</evidence>
<dbReference type="RefSeq" id="WP_119670451.1">
    <property type="nucleotide sequence ID" value="NZ_QXED01000008.1"/>
</dbReference>
<evidence type="ECO:0000313" key="4">
    <source>
        <dbReference type="Proteomes" id="UP000283523"/>
    </source>
</evidence>
<dbReference type="InterPro" id="IPR008977">
    <property type="entry name" value="PHM/PNGase_F_dom_sf"/>
</dbReference>
<evidence type="ECO:0000313" key="3">
    <source>
        <dbReference type="EMBL" id="RIV19348.1"/>
    </source>
</evidence>
<keyword evidence="4" id="KW-1185">Reference proteome</keyword>
<accession>A0A418M0Y1</accession>
<dbReference type="EMBL" id="QXED01000008">
    <property type="protein sequence ID" value="RIV19348.1"/>
    <property type="molecule type" value="Genomic_DNA"/>
</dbReference>
<dbReference type="AlphaFoldDB" id="A0A418M0Y1"/>
<gene>
    <name evidence="3" type="ORF">DYU11_24905</name>
</gene>
<dbReference type="GO" id="GO:0016715">
    <property type="term" value="F:oxidoreductase activity, acting on paired donors, with incorporation or reduction of molecular oxygen, reduced ascorbate as one donor, and incorporation of one atom of oxygen"/>
    <property type="evidence" value="ECO:0007669"/>
    <property type="project" value="InterPro"/>
</dbReference>
<dbReference type="Pfam" id="PF03712">
    <property type="entry name" value="Cu2_monoox_C"/>
    <property type="match status" value="1"/>
</dbReference>
<comment type="caution">
    <text evidence="3">The sequence shown here is derived from an EMBL/GenBank/DDBJ whole genome shotgun (WGS) entry which is preliminary data.</text>
</comment>
<evidence type="ECO:0000256" key="1">
    <source>
        <dbReference type="ARBA" id="ARBA00023157"/>
    </source>
</evidence>
<name>A0A418M0Y1_9BACT</name>
<dbReference type="Gene3D" id="2.60.120.310">
    <property type="entry name" value="Copper type II, ascorbate-dependent monooxygenase, N-terminal domain"/>
    <property type="match status" value="1"/>
</dbReference>
<reference evidence="3 4" key="1">
    <citation type="submission" date="2018-08" db="EMBL/GenBank/DDBJ databases">
        <title>Fibrisoma montanum sp. nov., isolated from Danxia mountain soil.</title>
        <authorList>
            <person name="Huang Y."/>
        </authorList>
    </citation>
    <scope>NUCLEOTIDE SEQUENCE [LARGE SCALE GENOMIC DNA]</scope>
    <source>
        <strain evidence="3 4">HYT19</strain>
    </source>
</reference>
<organism evidence="3 4">
    <name type="scientific">Fibrisoma montanum</name>
    <dbReference type="NCBI Taxonomy" id="2305895"/>
    <lineage>
        <taxon>Bacteria</taxon>
        <taxon>Pseudomonadati</taxon>
        <taxon>Bacteroidota</taxon>
        <taxon>Cytophagia</taxon>
        <taxon>Cytophagales</taxon>
        <taxon>Spirosomataceae</taxon>
        <taxon>Fibrisoma</taxon>
    </lineage>
</organism>
<keyword evidence="1" id="KW-1015">Disulfide bond</keyword>
<feature type="domain" description="Copper type II ascorbate-dependent monooxygenase C-terminal" evidence="2">
    <location>
        <begin position="331"/>
        <end position="432"/>
    </location>
</feature>
<dbReference type="Gene3D" id="2.60.120.230">
    <property type="match status" value="1"/>
</dbReference>
<dbReference type="GO" id="GO:0005507">
    <property type="term" value="F:copper ion binding"/>
    <property type="evidence" value="ECO:0007669"/>
    <property type="project" value="InterPro"/>
</dbReference>
<dbReference type="OrthoDB" id="9786191at2"/>
<sequence length="434" mass="49480">MNFRQTGNWLILWLLTGHALVAQSPTYVQHVKSIITQHCATPCHHPAGVGPFSLLTYEDVAKRGRFIAKVTQARYMPPFPADRQFQHYANERGLSNVEIDLIQQWVKAGMPVGHQRSAGLHRRSDQPAAGELPLQSDQAYAAGQTFGTDQPRKPDLVLRMKPYAIKGDGREDFRYFHVRMGLQQDVWVEAIEFVPQNRKRLHHSRLMIDSTGTMAGIDGLAEDDPRLRDFQRTPLADAFLYGWVPGNDRVTFPAGAAKRIRAGSDLILNLHYAPAPKPEADQSEVRLYFARKPVEREVRTLTLTENNITNQPFVLPANTRPTFYMNYGPISDTIRLLSVMPHMHWLGRKVKAFAVTPAGDAVQLVKIDEWDFNWQLSYFFREPLVLPKGSTIIAEASYDNTDQNPLNPNRPVRPVRYGWNSTDEMMNLVFYYVK</sequence>